<name>A0A1T0CHF8_9GAMM</name>
<comment type="similarity">
    <text evidence="1">Belongs to the EcnA/EcnB lipoprotein family.</text>
</comment>
<evidence type="ECO:0000256" key="5">
    <source>
        <dbReference type="ARBA" id="ARBA00023139"/>
    </source>
</evidence>
<evidence type="ECO:0000313" key="9">
    <source>
        <dbReference type="Proteomes" id="UP000191094"/>
    </source>
</evidence>
<organism evidence="8 9">
    <name type="scientific">Lwoffella lincolnii</name>
    <dbReference type="NCBI Taxonomy" id="90241"/>
    <lineage>
        <taxon>Bacteria</taxon>
        <taxon>Pseudomonadati</taxon>
        <taxon>Pseudomonadota</taxon>
        <taxon>Gammaproteobacteria</taxon>
        <taxon>Moraxellales</taxon>
        <taxon>Moraxellaceae</taxon>
        <taxon>Lwoffella</taxon>
    </lineage>
</organism>
<sequence length="47" mass="4901">MKKKLTLVALAAMMVLTGCNTISGFGKDVSKAGDTVSDTANDVKQKI</sequence>
<feature type="signal peptide" evidence="7">
    <location>
        <begin position="1"/>
        <end position="24"/>
    </location>
</feature>
<dbReference type="STRING" id="90241.B0682_02505"/>
<proteinExistence type="inferred from homology"/>
<dbReference type="PROSITE" id="PS51257">
    <property type="entry name" value="PROKAR_LIPOPROTEIN"/>
    <property type="match status" value="1"/>
</dbReference>
<feature type="chain" id="PRO_5013182157" evidence="7">
    <location>
        <begin position="25"/>
        <end position="47"/>
    </location>
</feature>
<gene>
    <name evidence="8" type="ORF">B0682_02505</name>
</gene>
<comment type="caution">
    <text evidence="8">The sequence shown here is derived from an EMBL/GenBank/DDBJ whole genome shotgun (WGS) entry which is preliminary data.</text>
</comment>
<evidence type="ECO:0000256" key="7">
    <source>
        <dbReference type="SAM" id="SignalP"/>
    </source>
</evidence>
<dbReference type="AlphaFoldDB" id="A0A1T0CHF8"/>
<keyword evidence="3 7" id="KW-0732">Signal</keyword>
<keyword evidence="2" id="KW-1003">Cell membrane</keyword>
<dbReference type="GO" id="GO:0009636">
    <property type="term" value="P:response to toxic substance"/>
    <property type="evidence" value="ECO:0007669"/>
    <property type="project" value="InterPro"/>
</dbReference>
<keyword evidence="9" id="KW-1185">Reference proteome</keyword>
<dbReference type="OrthoDB" id="9181810at2"/>
<evidence type="ECO:0000256" key="1">
    <source>
        <dbReference type="ARBA" id="ARBA00010296"/>
    </source>
</evidence>
<keyword evidence="6" id="KW-0449">Lipoprotein</keyword>
<evidence type="ECO:0000256" key="4">
    <source>
        <dbReference type="ARBA" id="ARBA00023136"/>
    </source>
</evidence>
<dbReference type="Proteomes" id="UP000191094">
    <property type="component" value="Unassembled WGS sequence"/>
</dbReference>
<accession>A0A1T0CHF8</accession>
<dbReference type="RefSeq" id="WP_078306529.1">
    <property type="nucleotide sequence ID" value="NZ_CP174475.1"/>
</dbReference>
<evidence type="ECO:0000256" key="6">
    <source>
        <dbReference type="ARBA" id="ARBA00023288"/>
    </source>
</evidence>
<protein>
    <submittedName>
        <fullName evidence="8">Entericidin</fullName>
    </submittedName>
</protein>
<dbReference type="Pfam" id="PF08085">
    <property type="entry name" value="Entericidin"/>
    <property type="match status" value="1"/>
</dbReference>
<keyword evidence="4" id="KW-0472">Membrane</keyword>
<dbReference type="EMBL" id="MUYT01000004">
    <property type="protein sequence ID" value="OOS21571.1"/>
    <property type="molecule type" value="Genomic_DNA"/>
</dbReference>
<evidence type="ECO:0000313" key="8">
    <source>
        <dbReference type="EMBL" id="OOS21571.1"/>
    </source>
</evidence>
<keyword evidence="5" id="KW-0564">Palmitate</keyword>
<dbReference type="GO" id="GO:0016020">
    <property type="term" value="C:membrane"/>
    <property type="evidence" value="ECO:0007669"/>
    <property type="project" value="InterPro"/>
</dbReference>
<reference evidence="8 9" key="1">
    <citation type="submission" date="2017-02" db="EMBL/GenBank/DDBJ databases">
        <title>Draft genome sequence of Moraxella lincolnii CCUG 9405T type strain.</title>
        <authorList>
            <person name="Salva-Serra F."/>
            <person name="Engstrom-Jakobsson H."/>
            <person name="Thorell K."/>
            <person name="Jaen-Luchoro D."/>
            <person name="Gonzales-Siles L."/>
            <person name="Karlsson R."/>
            <person name="Yazdan S."/>
            <person name="Boulund F."/>
            <person name="Johnning A."/>
            <person name="Engstrand L."/>
            <person name="Kristiansson E."/>
            <person name="Moore E."/>
        </authorList>
    </citation>
    <scope>NUCLEOTIDE SEQUENCE [LARGE SCALE GENOMIC DNA]</scope>
    <source>
        <strain evidence="8 9">CCUG 9405</strain>
    </source>
</reference>
<evidence type="ECO:0000256" key="3">
    <source>
        <dbReference type="ARBA" id="ARBA00022729"/>
    </source>
</evidence>
<evidence type="ECO:0000256" key="2">
    <source>
        <dbReference type="ARBA" id="ARBA00022475"/>
    </source>
</evidence>
<dbReference type="InterPro" id="IPR012556">
    <property type="entry name" value="Entericidin"/>
</dbReference>